<dbReference type="Gene3D" id="3.20.20.140">
    <property type="entry name" value="Metal-dependent hydrolases"/>
    <property type="match status" value="1"/>
</dbReference>
<name>A0A844ZLX1_9SPHN</name>
<gene>
    <name evidence="3" type="ORF">GRI32_05065</name>
</gene>
<evidence type="ECO:0000259" key="2">
    <source>
        <dbReference type="Pfam" id="PF01979"/>
    </source>
</evidence>
<dbReference type="InterPro" id="IPR051781">
    <property type="entry name" value="Metallo-dep_Hydrolase"/>
</dbReference>
<dbReference type="InterPro" id="IPR032466">
    <property type="entry name" value="Metal_Hydrolase"/>
</dbReference>
<dbReference type="Pfam" id="PF01979">
    <property type="entry name" value="Amidohydro_1"/>
    <property type="match status" value="1"/>
</dbReference>
<dbReference type="InterPro" id="IPR011059">
    <property type="entry name" value="Metal-dep_hydrolase_composite"/>
</dbReference>
<dbReference type="EMBL" id="WTYY01000002">
    <property type="protein sequence ID" value="MXO88106.1"/>
    <property type="molecule type" value="Genomic_DNA"/>
</dbReference>
<comment type="caution">
    <text evidence="3">The sequence shown here is derived from an EMBL/GenBank/DDBJ whole genome shotgun (WGS) entry which is preliminary data.</text>
</comment>
<dbReference type="Proteomes" id="UP000435243">
    <property type="component" value="Unassembled WGS sequence"/>
</dbReference>
<keyword evidence="4" id="KW-1185">Reference proteome</keyword>
<dbReference type="SUPFAM" id="SSF51556">
    <property type="entry name" value="Metallo-dependent hydrolases"/>
    <property type="match status" value="1"/>
</dbReference>
<evidence type="ECO:0000313" key="4">
    <source>
        <dbReference type="Proteomes" id="UP000435243"/>
    </source>
</evidence>
<protein>
    <submittedName>
        <fullName evidence="3">Amidohydrolase family protein</fullName>
    </submittedName>
</protein>
<proteinExistence type="predicted"/>
<dbReference type="InterPro" id="IPR057744">
    <property type="entry name" value="OTAase-like"/>
</dbReference>
<evidence type="ECO:0000313" key="3">
    <source>
        <dbReference type="EMBL" id="MXO88106.1"/>
    </source>
</evidence>
<dbReference type="SUPFAM" id="SSF51338">
    <property type="entry name" value="Composite domain of metallo-dependent hydrolases"/>
    <property type="match status" value="2"/>
</dbReference>
<organism evidence="3 4">
    <name type="scientific">Alteraurantiacibacter aestuarii</name>
    <dbReference type="NCBI Taxonomy" id="650004"/>
    <lineage>
        <taxon>Bacteria</taxon>
        <taxon>Pseudomonadati</taxon>
        <taxon>Pseudomonadota</taxon>
        <taxon>Alphaproteobacteria</taxon>
        <taxon>Sphingomonadales</taxon>
        <taxon>Erythrobacteraceae</taxon>
        <taxon>Alteraurantiacibacter</taxon>
    </lineage>
</organism>
<feature type="chain" id="PRO_5032348747" evidence="1">
    <location>
        <begin position="26"/>
        <end position="429"/>
    </location>
</feature>
<sequence>MFGHLRGIIPGLLAFAVLAATSASAQTSYVHAGRLVDTIEGKVLEDQLITLDGERVVAVEPFTPPPAGSQVLDWSAYTVLPGLIDAHTHLSDWGQSNNVAEPLLHSAEEIALIGALNARETLEAGFTSVRDVGAFRANGEVALRNAINRGWVPGPRMWVAGAYLTVPGGGGEVTGLSPDAVIPADMRVGVVRNAGEMREKSRYLFQQGVDFLKLIATGAVLAEGTEPGALELTEEEMRAAVEVADSFGSYATAHAHGAEGIKAAIRAGVRSIEHASLIDDEGIRMARDAGVWLSMDIYNGDFIEEVGTRDGWPADMLRKNEETTDAQREGFTRAVAAGVRIAYGTDAGVYPHGDNARQFAYMVRYGMTPMQAIQAATISVAQMMDEDANIGAIAPGRFADMIAVASDPLSDITALENVDHVMKGGELVR</sequence>
<dbReference type="PANTHER" id="PTHR43135:SF3">
    <property type="entry name" value="ALPHA-D-RIBOSE 1-METHYLPHOSPHONATE 5-TRIPHOSPHATE DIPHOSPHATASE"/>
    <property type="match status" value="1"/>
</dbReference>
<dbReference type="CDD" id="cd01299">
    <property type="entry name" value="Met_dep_hydrolase_A"/>
    <property type="match status" value="1"/>
</dbReference>
<dbReference type="RefSeq" id="WP_160590065.1">
    <property type="nucleotide sequence ID" value="NZ_BAAAFP010000002.1"/>
</dbReference>
<feature type="signal peptide" evidence="1">
    <location>
        <begin position="1"/>
        <end position="25"/>
    </location>
</feature>
<dbReference type="AlphaFoldDB" id="A0A844ZLX1"/>
<accession>A0A844ZLX1</accession>
<dbReference type="InterPro" id="IPR006680">
    <property type="entry name" value="Amidohydro-rel"/>
</dbReference>
<feature type="domain" description="Amidohydrolase-related" evidence="2">
    <location>
        <begin position="78"/>
        <end position="428"/>
    </location>
</feature>
<dbReference type="Gene3D" id="2.30.40.10">
    <property type="entry name" value="Urease, subunit C, domain 1"/>
    <property type="match status" value="1"/>
</dbReference>
<keyword evidence="3" id="KW-0378">Hydrolase</keyword>
<keyword evidence="1" id="KW-0732">Signal</keyword>
<reference evidence="3 4" key="1">
    <citation type="submission" date="2019-12" db="EMBL/GenBank/DDBJ databases">
        <title>Genomic-based taxomic classification of the family Erythrobacteraceae.</title>
        <authorList>
            <person name="Xu L."/>
        </authorList>
    </citation>
    <scope>NUCLEOTIDE SEQUENCE [LARGE SCALE GENOMIC DNA]</scope>
    <source>
        <strain evidence="3 4">JCM 16339</strain>
    </source>
</reference>
<evidence type="ECO:0000256" key="1">
    <source>
        <dbReference type="SAM" id="SignalP"/>
    </source>
</evidence>
<dbReference type="GO" id="GO:0016810">
    <property type="term" value="F:hydrolase activity, acting on carbon-nitrogen (but not peptide) bonds"/>
    <property type="evidence" value="ECO:0007669"/>
    <property type="project" value="InterPro"/>
</dbReference>
<dbReference type="OrthoDB" id="8098664at2"/>
<dbReference type="PANTHER" id="PTHR43135">
    <property type="entry name" value="ALPHA-D-RIBOSE 1-METHYLPHOSPHONATE 5-TRIPHOSPHATE DIPHOSPHATASE"/>
    <property type="match status" value="1"/>
</dbReference>